<name>A0ABU8VYW8_9BURK</name>
<evidence type="ECO:0000313" key="8">
    <source>
        <dbReference type="EMBL" id="MEJ8823019.1"/>
    </source>
</evidence>
<dbReference type="Pfam" id="PF00005">
    <property type="entry name" value="ABC_tran"/>
    <property type="match status" value="1"/>
</dbReference>
<evidence type="ECO:0000256" key="5">
    <source>
        <dbReference type="ARBA" id="ARBA00022840"/>
    </source>
</evidence>
<dbReference type="PANTHER" id="PTHR43820">
    <property type="entry name" value="HIGH-AFFINITY BRANCHED-CHAIN AMINO ACID TRANSPORT ATP-BINDING PROTEIN LIVF"/>
    <property type="match status" value="1"/>
</dbReference>
<comment type="caution">
    <text evidence="8">The sequence shown here is derived from an EMBL/GenBank/DDBJ whole genome shotgun (WGS) entry which is preliminary data.</text>
</comment>
<comment type="similarity">
    <text evidence="1">Belongs to the ABC transporter superfamily.</text>
</comment>
<organism evidence="8 9">
    <name type="scientific">Variovorax humicola</name>
    <dbReference type="NCBI Taxonomy" id="1769758"/>
    <lineage>
        <taxon>Bacteria</taxon>
        <taxon>Pseudomonadati</taxon>
        <taxon>Pseudomonadota</taxon>
        <taxon>Betaproteobacteria</taxon>
        <taxon>Burkholderiales</taxon>
        <taxon>Comamonadaceae</taxon>
        <taxon>Variovorax</taxon>
    </lineage>
</organism>
<dbReference type="Gene3D" id="3.40.50.300">
    <property type="entry name" value="P-loop containing nucleotide triphosphate hydrolases"/>
    <property type="match status" value="1"/>
</dbReference>
<dbReference type="PROSITE" id="PS50893">
    <property type="entry name" value="ABC_TRANSPORTER_2"/>
    <property type="match status" value="1"/>
</dbReference>
<evidence type="ECO:0000256" key="6">
    <source>
        <dbReference type="ARBA" id="ARBA00022970"/>
    </source>
</evidence>
<evidence type="ECO:0000256" key="2">
    <source>
        <dbReference type="ARBA" id="ARBA00022448"/>
    </source>
</evidence>
<evidence type="ECO:0000256" key="4">
    <source>
        <dbReference type="ARBA" id="ARBA00022741"/>
    </source>
</evidence>
<dbReference type="InterPro" id="IPR003439">
    <property type="entry name" value="ABC_transporter-like_ATP-bd"/>
</dbReference>
<dbReference type="InterPro" id="IPR027417">
    <property type="entry name" value="P-loop_NTPase"/>
</dbReference>
<keyword evidence="6" id="KW-0029">Amino-acid transport</keyword>
<evidence type="ECO:0000259" key="7">
    <source>
        <dbReference type="PROSITE" id="PS50893"/>
    </source>
</evidence>
<dbReference type="EMBL" id="JBBKZV010000006">
    <property type="protein sequence ID" value="MEJ8823019.1"/>
    <property type="molecule type" value="Genomic_DNA"/>
</dbReference>
<dbReference type="PANTHER" id="PTHR43820:SF4">
    <property type="entry name" value="HIGH-AFFINITY BRANCHED-CHAIN AMINO ACID TRANSPORT ATP-BINDING PROTEIN LIVF"/>
    <property type="match status" value="1"/>
</dbReference>
<feature type="domain" description="ABC transporter" evidence="7">
    <location>
        <begin position="2"/>
        <end position="234"/>
    </location>
</feature>
<evidence type="ECO:0000256" key="3">
    <source>
        <dbReference type="ARBA" id="ARBA00022475"/>
    </source>
</evidence>
<dbReference type="InterPro" id="IPR003593">
    <property type="entry name" value="AAA+_ATPase"/>
</dbReference>
<accession>A0ABU8VYW8</accession>
<gene>
    <name evidence="8" type="ORF">WKW80_13410</name>
</gene>
<dbReference type="RefSeq" id="WP_340364047.1">
    <property type="nucleotide sequence ID" value="NZ_JBBKZV010000006.1"/>
</dbReference>
<dbReference type="SMART" id="SM00382">
    <property type="entry name" value="AAA"/>
    <property type="match status" value="1"/>
</dbReference>
<dbReference type="PROSITE" id="PS00211">
    <property type="entry name" value="ABC_TRANSPORTER_1"/>
    <property type="match status" value="1"/>
</dbReference>
<dbReference type="InterPro" id="IPR052156">
    <property type="entry name" value="BCAA_Transport_ATP-bd_LivF"/>
</dbReference>
<dbReference type="Proteomes" id="UP001363010">
    <property type="component" value="Unassembled WGS sequence"/>
</dbReference>
<keyword evidence="3" id="KW-1003">Cell membrane</keyword>
<evidence type="ECO:0000313" key="9">
    <source>
        <dbReference type="Proteomes" id="UP001363010"/>
    </source>
</evidence>
<keyword evidence="9" id="KW-1185">Reference proteome</keyword>
<keyword evidence="3" id="KW-0472">Membrane</keyword>
<dbReference type="GO" id="GO:0005524">
    <property type="term" value="F:ATP binding"/>
    <property type="evidence" value="ECO:0007669"/>
    <property type="project" value="UniProtKB-KW"/>
</dbReference>
<keyword evidence="5 8" id="KW-0067">ATP-binding</keyword>
<sequence length="246" mass="25880">MLELHSIRVAYGQATALWDVSLSIGAGELLCVVGPNSAGKSTLINAIAGLHRIGAGRMVFNGQDISRLAPHRFCGQGIALVPEGRRLFTEMSVRENLEIGSYLPGARRDRSRSLARVCALFPALGEKLSQPAGALSGGQQQMVAIGRALMAQPRLLLLDEPSLGLAPSIVLDMFKAIQRIHEDGIAVLLVEQNVSMALGIAQRAAVLEEGRIVALGRPEELMAQPELRRAYLGVGAGPGGPAGPAG</sequence>
<dbReference type="InterPro" id="IPR017871">
    <property type="entry name" value="ABC_transporter-like_CS"/>
</dbReference>
<protein>
    <submittedName>
        <fullName evidence="8">ABC transporter ATP-binding protein</fullName>
    </submittedName>
</protein>
<keyword evidence="2" id="KW-0813">Transport</keyword>
<reference evidence="8 9" key="1">
    <citation type="submission" date="2024-03" db="EMBL/GenBank/DDBJ databases">
        <title>Novel species of the genus Variovorax.</title>
        <authorList>
            <person name="Liu Q."/>
            <person name="Xin Y.-H."/>
        </authorList>
    </citation>
    <scope>NUCLEOTIDE SEQUENCE [LARGE SCALE GENOMIC DNA]</scope>
    <source>
        <strain evidence="8 9">KACC 18501</strain>
    </source>
</reference>
<dbReference type="SUPFAM" id="SSF52540">
    <property type="entry name" value="P-loop containing nucleoside triphosphate hydrolases"/>
    <property type="match status" value="1"/>
</dbReference>
<keyword evidence="4" id="KW-0547">Nucleotide-binding</keyword>
<proteinExistence type="inferred from homology"/>
<dbReference type="CDD" id="cd03224">
    <property type="entry name" value="ABC_TM1139_LivF_branched"/>
    <property type="match status" value="1"/>
</dbReference>
<evidence type="ECO:0000256" key="1">
    <source>
        <dbReference type="ARBA" id="ARBA00005417"/>
    </source>
</evidence>